<dbReference type="GO" id="GO:0006364">
    <property type="term" value="P:rRNA processing"/>
    <property type="evidence" value="ECO:0007669"/>
    <property type="project" value="InterPro"/>
</dbReference>
<gene>
    <name evidence="2" type="ORF">BCR43DRAFT_484141</name>
</gene>
<reference evidence="2 3" key="1">
    <citation type="submission" date="2016-07" db="EMBL/GenBank/DDBJ databases">
        <title>Pervasive Adenine N6-methylation of Active Genes in Fungi.</title>
        <authorList>
            <consortium name="DOE Joint Genome Institute"/>
            <person name="Mondo S.J."/>
            <person name="Dannebaum R.O."/>
            <person name="Kuo R.C."/>
            <person name="Labutti K."/>
            <person name="Haridas S."/>
            <person name="Kuo A."/>
            <person name="Salamov A."/>
            <person name="Ahrendt S.R."/>
            <person name="Lipzen A."/>
            <person name="Sullivan W."/>
            <person name="Andreopoulos W.B."/>
            <person name="Clum A."/>
            <person name="Lindquist E."/>
            <person name="Daum C."/>
            <person name="Ramamoorthy G.K."/>
            <person name="Gryganskyi A."/>
            <person name="Culley D."/>
            <person name="Magnuson J.K."/>
            <person name="James T.Y."/>
            <person name="O'Malley M.A."/>
            <person name="Stajich J.E."/>
            <person name="Spatafora J.W."/>
            <person name="Visel A."/>
            <person name="Grigoriev I.V."/>
        </authorList>
    </citation>
    <scope>NUCLEOTIDE SEQUENCE [LARGE SCALE GENOMIC DNA]</scope>
    <source>
        <strain evidence="2 3">NRRL 2496</strain>
    </source>
</reference>
<dbReference type="Proteomes" id="UP000242180">
    <property type="component" value="Unassembled WGS sequence"/>
</dbReference>
<proteinExistence type="predicted"/>
<dbReference type="PANTHER" id="PTHR28272">
    <property type="entry name" value="RIBONUCLEASES P/MRP PROTEIN SUBUNIT POP3"/>
    <property type="match status" value="1"/>
</dbReference>
<sequence>MGAQEKQQQKQQQKQPQSQSQEKSIRKTAAPKKKAFKHVLNTPYQVKWPTPPEELVASLFEELLRILAPVGEHRLAKSKKDQKDDSESPAPEVTERIHVGINATTRYLDQRINNEKDASAQSAIFVCKRDIRPNHVCAHLPTMAGICQIRLIPLPEGSEQKLAAALGLPRVCSLAMEITEENLWLDVREIPVMKAPVFTGESSTFFPTQIKTVGKLG</sequence>
<dbReference type="Pfam" id="PF08228">
    <property type="entry name" value="RNase_P_pop3"/>
    <property type="match status" value="1"/>
</dbReference>
<dbReference type="InterPro" id="IPR029064">
    <property type="entry name" value="Ribosomal_eL30-like_sf"/>
</dbReference>
<name>A0A1X2HWA9_SYNRA</name>
<dbReference type="GO" id="GO:0005829">
    <property type="term" value="C:cytosol"/>
    <property type="evidence" value="ECO:0007669"/>
    <property type="project" value="TreeGrafter"/>
</dbReference>
<dbReference type="PANTHER" id="PTHR28272:SF1">
    <property type="entry name" value="RIBONUCLEASES P_MRP PROTEIN SUBUNIT POP3"/>
    <property type="match status" value="1"/>
</dbReference>
<dbReference type="GO" id="GO:0005655">
    <property type="term" value="C:nucleolar ribonuclease P complex"/>
    <property type="evidence" value="ECO:0007669"/>
    <property type="project" value="TreeGrafter"/>
</dbReference>
<dbReference type="GO" id="GO:0008033">
    <property type="term" value="P:tRNA processing"/>
    <property type="evidence" value="ECO:0007669"/>
    <property type="project" value="InterPro"/>
</dbReference>
<dbReference type="EMBL" id="MCGN01000001">
    <property type="protein sequence ID" value="ORZ03890.1"/>
    <property type="molecule type" value="Genomic_DNA"/>
</dbReference>
<evidence type="ECO:0000313" key="3">
    <source>
        <dbReference type="Proteomes" id="UP000242180"/>
    </source>
</evidence>
<evidence type="ECO:0000313" key="2">
    <source>
        <dbReference type="EMBL" id="ORZ03890.1"/>
    </source>
</evidence>
<dbReference type="GO" id="GO:0000171">
    <property type="term" value="F:ribonuclease MRP activity"/>
    <property type="evidence" value="ECO:0007669"/>
    <property type="project" value="TreeGrafter"/>
</dbReference>
<organism evidence="2 3">
    <name type="scientific">Syncephalastrum racemosum</name>
    <name type="common">Filamentous fungus</name>
    <dbReference type="NCBI Taxonomy" id="13706"/>
    <lineage>
        <taxon>Eukaryota</taxon>
        <taxon>Fungi</taxon>
        <taxon>Fungi incertae sedis</taxon>
        <taxon>Mucoromycota</taxon>
        <taxon>Mucoromycotina</taxon>
        <taxon>Mucoromycetes</taxon>
        <taxon>Mucorales</taxon>
        <taxon>Syncephalastraceae</taxon>
        <taxon>Syncephalastrum</taxon>
    </lineage>
</organism>
<protein>
    <submittedName>
        <fullName evidence="2">Uncharacterized protein</fullName>
    </submittedName>
</protein>
<feature type="compositionally biased region" description="Low complexity" evidence="1">
    <location>
        <begin position="1"/>
        <end position="22"/>
    </location>
</feature>
<accession>A0A1X2HWA9</accession>
<dbReference type="InterPro" id="IPR013241">
    <property type="entry name" value="RNase_P_Pop3"/>
</dbReference>
<dbReference type="STRING" id="13706.A0A1X2HWA9"/>
<dbReference type="GO" id="GO:0000172">
    <property type="term" value="C:ribonuclease MRP complex"/>
    <property type="evidence" value="ECO:0007669"/>
    <property type="project" value="TreeGrafter"/>
</dbReference>
<feature type="region of interest" description="Disordered" evidence="1">
    <location>
        <begin position="1"/>
        <end position="36"/>
    </location>
</feature>
<evidence type="ECO:0000256" key="1">
    <source>
        <dbReference type="SAM" id="MobiDB-lite"/>
    </source>
</evidence>
<keyword evidence="3" id="KW-1185">Reference proteome</keyword>
<dbReference type="GO" id="GO:0034965">
    <property type="term" value="P:intronic box C/D snoRNA processing"/>
    <property type="evidence" value="ECO:0007669"/>
    <property type="project" value="TreeGrafter"/>
</dbReference>
<feature type="compositionally biased region" description="Basic and acidic residues" evidence="1">
    <location>
        <begin position="74"/>
        <end position="86"/>
    </location>
</feature>
<dbReference type="Gene3D" id="3.30.1330.30">
    <property type="match status" value="1"/>
</dbReference>
<comment type="caution">
    <text evidence="2">The sequence shown here is derived from an EMBL/GenBank/DDBJ whole genome shotgun (WGS) entry which is preliminary data.</text>
</comment>
<dbReference type="InParanoid" id="A0A1X2HWA9"/>
<dbReference type="GO" id="GO:0004526">
    <property type="term" value="F:ribonuclease P activity"/>
    <property type="evidence" value="ECO:0007669"/>
    <property type="project" value="TreeGrafter"/>
</dbReference>
<dbReference type="OMA" id="VIYICKR"/>
<dbReference type="AlphaFoldDB" id="A0A1X2HWA9"/>
<feature type="region of interest" description="Disordered" evidence="1">
    <location>
        <begin position="74"/>
        <end position="94"/>
    </location>
</feature>
<dbReference type="OrthoDB" id="20109at2759"/>